<evidence type="ECO:0000313" key="3">
    <source>
        <dbReference type="Proteomes" id="UP001206206"/>
    </source>
</evidence>
<sequence length="140" mass="14887">MPKGDSQPLTLDSAHDSGTSQPDAITPIASVADDVKLASYDLKVSPDGLKKASTASDELAQSTGQAHDKLTQAHDGLAKATDGFTFATTLGEVLKSWQSRLDMIHRDCQDLSGLFKLAVDAHHDNDDTIRAKVAAMRKGL</sequence>
<evidence type="ECO:0000256" key="1">
    <source>
        <dbReference type="SAM" id="MobiDB-lite"/>
    </source>
</evidence>
<gene>
    <name evidence="2" type="ORF">NON19_10765</name>
</gene>
<keyword evidence="3" id="KW-1185">Reference proteome</keyword>
<evidence type="ECO:0000313" key="2">
    <source>
        <dbReference type="EMBL" id="MCQ4042501.1"/>
    </source>
</evidence>
<proteinExistence type="predicted"/>
<comment type="caution">
    <text evidence="2">The sequence shown here is derived from an EMBL/GenBank/DDBJ whole genome shotgun (WGS) entry which is preliminary data.</text>
</comment>
<name>A0ABT1PAX4_9ACTN</name>
<reference evidence="2 3" key="1">
    <citation type="submission" date="2022-06" db="EMBL/GenBank/DDBJ databases">
        <title>Draft genome sequence of type strain Streptomyces rubrisoli DSM 42083.</title>
        <authorList>
            <person name="Duangmal K."/>
            <person name="Klaysubun C."/>
        </authorList>
    </citation>
    <scope>NUCLEOTIDE SEQUENCE [LARGE SCALE GENOMIC DNA]</scope>
    <source>
        <strain evidence="2 3">DSM 42083</strain>
    </source>
</reference>
<dbReference type="RefSeq" id="WP_255926727.1">
    <property type="nucleotide sequence ID" value="NZ_JANFNH010000007.1"/>
</dbReference>
<accession>A0ABT1PAX4</accession>
<organism evidence="2 3">
    <name type="scientific">Streptantibioticus rubrisoli</name>
    <dbReference type="NCBI Taxonomy" id="1387313"/>
    <lineage>
        <taxon>Bacteria</taxon>
        <taxon>Bacillati</taxon>
        <taxon>Actinomycetota</taxon>
        <taxon>Actinomycetes</taxon>
        <taxon>Kitasatosporales</taxon>
        <taxon>Streptomycetaceae</taxon>
        <taxon>Streptantibioticus</taxon>
    </lineage>
</organism>
<dbReference type="EMBL" id="JANFNH010000007">
    <property type="protein sequence ID" value="MCQ4042501.1"/>
    <property type="molecule type" value="Genomic_DNA"/>
</dbReference>
<feature type="region of interest" description="Disordered" evidence="1">
    <location>
        <begin position="1"/>
        <end position="25"/>
    </location>
</feature>
<dbReference type="Proteomes" id="UP001206206">
    <property type="component" value="Unassembled WGS sequence"/>
</dbReference>
<protein>
    <submittedName>
        <fullName evidence="2">Uncharacterized protein</fullName>
    </submittedName>
</protein>